<accession>A0ABT0UDB3</accession>
<evidence type="ECO:0000313" key="2">
    <source>
        <dbReference type="Proteomes" id="UP001202961"/>
    </source>
</evidence>
<gene>
    <name evidence="1" type="ORF">NB063_29220</name>
</gene>
<reference evidence="1 2" key="1">
    <citation type="journal article" date="2022" name="Syst. Appl. Microbiol.">
        <title>Rhodopirellula aestuarii sp. nov., a novel member of the genus Rhodopirellula isolated from brackish sediments collected in the Tagus River estuary, Portugal.</title>
        <authorList>
            <person name="Vitorino I.R."/>
            <person name="Klimek D."/>
            <person name="Calusinska M."/>
            <person name="Lobo-da-Cunha A."/>
            <person name="Vasconcelos V."/>
            <person name="Lage O.M."/>
        </authorList>
    </citation>
    <scope>NUCLEOTIDE SEQUENCE [LARGE SCALE GENOMIC DNA]</scope>
    <source>
        <strain evidence="1 2">ICT_H3.1</strain>
    </source>
</reference>
<evidence type="ECO:0000313" key="1">
    <source>
        <dbReference type="EMBL" id="MCM2374724.1"/>
    </source>
</evidence>
<protein>
    <submittedName>
        <fullName evidence="1">Uncharacterized protein</fullName>
    </submittedName>
</protein>
<proteinExistence type="predicted"/>
<sequence>MRSGAVTADVLDEQDTVDFNDSDDVRVFCGDRKRRSQITGRSNISKLVDEWHIRKSGEEIRNRSLSPTIGAT</sequence>
<comment type="caution">
    <text evidence="1">The sequence shown here is derived from an EMBL/GenBank/DDBJ whole genome shotgun (WGS) entry which is preliminary data.</text>
</comment>
<dbReference type="Proteomes" id="UP001202961">
    <property type="component" value="Unassembled WGS sequence"/>
</dbReference>
<keyword evidence="2" id="KW-1185">Reference proteome</keyword>
<name>A0ABT0UDB3_9BACT</name>
<dbReference type="EMBL" id="JAMQBK010000097">
    <property type="protein sequence ID" value="MCM2374724.1"/>
    <property type="molecule type" value="Genomic_DNA"/>
</dbReference>
<organism evidence="1 2">
    <name type="scientific">Aporhodopirellula aestuarii</name>
    <dbReference type="NCBI Taxonomy" id="2950107"/>
    <lineage>
        <taxon>Bacteria</taxon>
        <taxon>Pseudomonadati</taxon>
        <taxon>Planctomycetota</taxon>
        <taxon>Planctomycetia</taxon>
        <taxon>Pirellulales</taxon>
        <taxon>Pirellulaceae</taxon>
        <taxon>Aporhodopirellula</taxon>
    </lineage>
</organism>
<dbReference type="RefSeq" id="WP_250932789.1">
    <property type="nucleotide sequence ID" value="NZ_JAMQBK010000097.1"/>
</dbReference>